<feature type="compositionally biased region" description="Low complexity" evidence="1">
    <location>
        <begin position="234"/>
        <end position="247"/>
    </location>
</feature>
<dbReference type="EMBL" id="HBGZ01003151">
    <property type="protein sequence ID" value="CAD9575971.1"/>
    <property type="molecule type" value="Transcribed_RNA"/>
</dbReference>
<evidence type="ECO:0000256" key="1">
    <source>
        <dbReference type="SAM" id="MobiDB-lite"/>
    </source>
</evidence>
<dbReference type="AlphaFoldDB" id="A0A7S2P333"/>
<name>A0A7S2P333_9STRA</name>
<organism evidence="2">
    <name type="scientific">Skeletonema marinoi</name>
    <dbReference type="NCBI Taxonomy" id="267567"/>
    <lineage>
        <taxon>Eukaryota</taxon>
        <taxon>Sar</taxon>
        <taxon>Stramenopiles</taxon>
        <taxon>Ochrophyta</taxon>
        <taxon>Bacillariophyta</taxon>
        <taxon>Coscinodiscophyceae</taxon>
        <taxon>Thalassiosirophycidae</taxon>
        <taxon>Thalassiosirales</taxon>
        <taxon>Skeletonemataceae</taxon>
        <taxon>Skeletonema</taxon>
        <taxon>Skeletonema marinoi-dohrnii complex</taxon>
    </lineage>
</organism>
<feature type="region of interest" description="Disordered" evidence="1">
    <location>
        <begin position="234"/>
        <end position="257"/>
    </location>
</feature>
<feature type="region of interest" description="Disordered" evidence="1">
    <location>
        <begin position="1"/>
        <end position="20"/>
    </location>
</feature>
<gene>
    <name evidence="2" type="ORF">SMAR0320_LOCUS2145</name>
</gene>
<sequence>MPSPTANGADVGTLTNPSGQHGLLALQQTDQQTNLDDFNLQTRHLSKDLTLGEMVRRPHVTFHFNLTPKAQGNPISLARIKQNIDEMLSSNLPGLPTDILDCAQLTTTIAFNIFTELIATPTAVSQAFTLTTPPQEPSALDLSTLHPPSPTENATIPSRCPCKSCELSILPTFTTAADYIKHINTFHSDFFQLLNDNRRLSYSIAMCVGCNLLLPPDELTNHLQTCQHHRLSQASATSTSASTTGQPSTPPTTPADESTITILAGFCPEARKADFEALLPHASNEELTQAVQGWVSASTNNSHP</sequence>
<evidence type="ECO:0000313" key="2">
    <source>
        <dbReference type="EMBL" id="CAD9575971.1"/>
    </source>
</evidence>
<proteinExistence type="predicted"/>
<accession>A0A7S2P333</accession>
<reference evidence="2" key="1">
    <citation type="submission" date="2021-01" db="EMBL/GenBank/DDBJ databases">
        <authorList>
            <person name="Corre E."/>
            <person name="Pelletier E."/>
            <person name="Niang G."/>
            <person name="Scheremetjew M."/>
            <person name="Finn R."/>
            <person name="Kale V."/>
            <person name="Holt S."/>
            <person name="Cochrane G."/>
            <person name="Meng A."/>
            <person name="Brown T."/>
            <person name="Cohen L."/>
        </authorList>
    </citation>
    <scope>NUCLEOTIDE SEQUENCE</scope>
    <source>
        <strain evidence="2">SM1012Den-03</strain>
    </source>
</reference>
<protein>
    <submittedName>
        <fullName evidence="2">Uncharacterized protein</fullName>
    </submittedName>
</protein>